<feature type="region of interest" description="Disordered" evidence="2">
    <location>
        <begin position="176"/>
        <end position="196"/>
    </location>
</feature>
<evidence type="ECO:0000313" key="3">
    <source>
        <dbReference type="EMBL" id="QGM95763.1"/>
    </source>
</evidence>
<proteinExistence type="predicted"/>
<accession>A0ABX6ENT8</accession>
<evidence type="ECO:0000256" key="1">
    <source>
        <dbReference type="ARBA" id="ARBA00022785"/>
    </source>
</evidence>
<reference evidence="3 4" key="1">
    <citation type="journal article" date="2021" name="AMB Express">
        <title>Isolation and characterisation of Methylocystis spp. for poly-3-hydroxybutyrate production using waste methane feedstocks.</title>
        <authorList>
            <person name="Rumah B.L."/>
            <person name="Stead C.E."/>
            <person name="Claxton Stevens B.H."/>
            <person name="Minton N.P."/>
            <person name="Grosse-Honebrink A."/>
            <person name="Zhang Y."/>
        </authorList>
    </citation>
    <scope>NUCLEOTIDE SEQUENCE [LARGE SCALE GENOMIC DNA]</scope>
    <source>
        <strain evidence="3 4">BRCS1</strain>
    </source>
</reference>
<dbReference type="InterPro" id="IPR014729">
    <property type="entry name" value="Rossmann-like_a/b/a_fold"/>
</dbReference>
<protein>
    <submittedName>
        <fullName evidence="3">ATPase</fullName>
    </submittedName>
</protein>
<dbReference type="Gene3D" id="3.40.50.620">
    <property type="entry name" value="HUPs"/>
    <property type="match status" value="1"/>
</dbReference>
<name>A0ABX6ENT8_9HYPH</name>
<geneLocation type="plasmid" evidence="3 4">
    <name>unnamed1</name>
</geneLocation>
<evidence type="ECO:0000313" key="4">
    <source>
        <dbReference type="Proteomes" id="UP000424673"/>
    </source>
</evidence>
<gene>
    <name evidence="3" type="ORF">F7D13_16770</name>
</gene>
<organism evidence="3 4">
    <name type="scientific">Methylocystis rosea</name>
    <dbReference type="NCBI Taxonomy" id="173366"/>
    <lineage>
        <taxon>Bacteria</taxon>
        <taxon>Pseudomonadati</taxon>
        <taxon>Pseudomonadota</taxon>
        <taxon>Alphaproteobacteria</taxon>
        <taxon>Hyphomicrobiales</taxon>
        <taxon>Methylocystaceae</taxon>
        <taxon>Methylocystis</taxon>
    </lineage>
</organism>
<feature type="compositionally biased region" description="Basic and acidic residues" evidence="2">
    <location>
        <begin position="176"/>
        <end position="187"/>
    </location>
</feature>
<dbReference type="Pfam" id="PF06508">
    <property type="entry name" value="QueC"/>
    <property type="match status" value="1"/>
</dbReference>
<keyword evidence="1" id="KW-0671">Queuosine biosynthesis</keyword>
<keyword evidence="3" id="KW-0614">Plasmid</keyword>
<dbReference type="Proteomes" id="UP000424673">
    <property type="component" value="Plasmid unnamed1"/>
</dbReference>
<dbReference type="SUPFAM" id="SSF52402">
    <property type="entry name" value="Adenine nucleotide alpha hydrolases-like"/>
    <property type="match status" value="1"/>
</dbReference>
<dbReference type="InterPro" id="IPR018317">
    <property type="entry name" value="QueC"/>
</dbReference>
<evidence type="ECO:0000256" key="2">
    <source>
        <dbReference type="SAM" id="MobiDB-lite"/>
    </source>
</evidence>
<dbReference type="EMBL" id="CP044329">
    <property type="protein sequence ID" value="QGM95763.1"/>
    <property type="molecule type" value="Genomic_DNA"/>
</dbReference>
<keyword evidence="4" id="KW-1185">Reference proteome</keyword>
<sequence length="464" mass="52718">MPKRCEDDESAIRVAVVESDVRSRPGWIKCRIDENLRFSAEPLASYFFAKWEPLVFDALLLAAAVEFCDRIKRRPSFQWSREIELRIPVHAPAVWKQRDVTESLHDALEFLTGDRWRVEFTERKNAITPPRQGLFNLPPAESLAIIPFSEGLDSRAVAGFMSRKFGDRLIRVRLGTKSDDRPSDSSGRRSPFAGVPYNVRRGEHRFVESSARSRGFKFALLSGLAAYMAKADRVFVPESGQGALGPSLVPVGQAYEDYRNHPAFTAKMSVFLKSLLGHDVRFEFPRLWFTKGETLLEYVSGSAQAADWKETRSCWQDNRYASVNEHRRQCGICAACMLRRLSVHAAGLSEAPETYIWEDLRAGSFEDGAAVGFKKIAAQRNYAIAGALHLDHLAGLRRSRIHAPALESNTRHLARSLQLPEQEVRTGIERMLTQHEKEWKDFMEFLGPDSFVSRWTERAYDHVA</sequence>